<protein>
    <submittedName>
        <fullName evidence="3">Competence protein CoiA</fullName>
    </submittedName>
</protein>
<evidence type="ECO:0000313" key="4">
    <source>
        <dbReference type="Proteomes" id="UP000286848"/>
    </source>
</evidence>
<dbReference type="AlphaFoldDB" id="A0A401IVS4"/>
<gene>
    <name evidence="3" type="primary">coiA</name>
    <name evidence="3" type="ORF">LFYK43_21100</name>
</gene>
<dbReference type="RefSeq" id="WP_158609238.1">
    <property type="nucleotide sequence ID" value="NZ_BFFP01000045.1"/>
</dbReference>
<keyword evidence="4" id="KW-1185">Reference proteome</keyword>
<feature type="domain" description="Competence protein CoiA-like N-terminal" evidence="2">
    <location>
        <begin position="19"/>
        <end position="53"/>
    </location>
</feature>
<dbReference type="OrthoDB" id="3784230at2"/>
<feature type="domain" description="Competence protein CoiA nuclease-like" evidence="1">
    <location>
        <begin position="58"/>
        <end position="181"/>
    </location>
</feature>
<name>A0A401IVS4_9LACO</name>
<reference evidence="3 4" key="1">
    <citation type="journal article" date="2019" name="Int. J. Syst. Evol. Microbiol.">
        <title>Lactobacillus salitolerans sp. nov., a novel lactic acid bacterium isolated from spent mushroom substrates.</title>
        <authorList>
            <person name="Tohno M."/>
            <person name="Tanizawa Y."/>
            <person name="Kojima Y."/>
            <person name="Sakamoto M."/>
            <person name="Nakamura Y."/>
            <person name="Ohkuma M."/>
            <person name="Kobayashi H."/>
        </authorList>
    </citation>
    <scope>NUCLEOTIDE SEQUENCE [LARGE SCALE GENOMIC DNA]</scope>
    <source>
        <strain evidence="3 4">YK43</strain>
    </source>
</reference>
<evidence type="ECO:0000259" key="2">
    <source>
        <dbReference type="Pfam" id="PF25164"/>
    </source>
</evidence>
<dbReference type="Pfam" id="PF06054">
    <property type="entry name" value="CoiA_nuc"/>
    <property type="match status" value="1"/>
</dbReference>
<dbReference type="InterPro" id="IPR010330">
    <property type="entry name" value="CoiA_nuc"/>
</dbReference>
<accession>A0A401IVS4</accession>
<evidence type="ECO:0000313" key="3">
    <source>
        <dbReference type="EMBL" id="GBG95651.1"/>
    </source>
</evidence>
<comment type="caution">
    <text evidence="3">The sequence shown here is derived from an EMBL/GenBank/DDBJ whole genome shotgun (WGS) entry which is preliminary data.</text>
</comment>
<dbReference type="Proteomes" id="UP000286848">
    <property type="component" value="Unassembled WGS sequence"/>
</dbReference>
<evidence type="ECO:0000259" key="1">
    <source>
        <dbReference type="Pfam" id="PF06054"/>
    </source>
</evidence>
<dbReference type="EMBL" id="BFFP01000045">
    <property type="protein sequence ID" value="GBG95651.1"/>
    <property type="molecule type" value="Genomic_DNA"/>
</dbReference>
<organism evidence="3 4">
    <name type="scientific">Ligilactobacillus salitolerans</name>
    <dbReference type="NCBI Taxonomy" id="1808352"/>
    <lineage>
        <taxon>Bacteria</taxon>
        <taxon>Bacillati</taxon>
        <taxon>Bacillota</taxon>
        <taxon>Bacilli</taxon>
        <taxon>Lactobacillales</taxon>
        <taxon>Lactobacillaceae</taxon>
        <taxon>Ligilactobacillus</taxon>
    </lineage>
</organism>
<dbReference type="InterPro" id="IPR057253">
    <property type="entry name" value="CoiA-like_N"/>
</dbReference>
<dbReference type="Pfam" id="PF25164">
    <property type="entry name" value="CoiA_N"/>
    <property type="match status" value="1"/>
</dbReference>
<sequence length="338" mass="39359">MLYAKNQTGALVVATDAYKNEKYFCPSCLGPVIVKQGNLKAAHYAHHSHSCHAFSEGETAEHLKGKKLLANWCAQLNWQVQIEAYQIDLRQRPDVLGIHDGKRVAFEFQCAPLSAAEMQRRSSGYLKDGFSYLWVLGRRHYLKHRLTQQIAQFIRWHHNLGFYLIFLDTVYERFEVLYGIQMADLLPVKYMRFFARNLQQLTAFLHTDHYIRFFGVTQNERLKQKQSLLYKCRACDQQIYQAQEACYVNKISFATAAAQSIQTCYYPPVFRKPAFIWKVRALANCTSQKMLRQLAPSQILGTADLFLMPFIDISKVCLLEWERFVNQLENFAFHKNDG</sequence>
<proteinExistence type="predicted"/>